<protein>
    <submittedName>
        <fullName evidence="3">Uncharacterized protein</fullName>
    </submittedName>
</protein>
<sequence length="372" mass="40572">MASEGVAGGEDMDGSLRGYGPLLPADLLSPEMPPTKESSLSFSVGDSDSKHLASSPYRTTESASSTSNPSLPKSQPLDEDLFSDLTIQAPNGKLHPPIISSDSLPKPSLIPPSRQISRKKKRAVRIGYGREAIDNSAAIPAEGSSFSYEDPTLVTVLDASCRAGAVGSESASETLRDHQELHDQLRQEEATEAVQEVASPSPVEIAGEGISPLVSDDTGGSERLPLTVKTSEKEDFSPLIEEKLVLLKARISDKLDCIQGLATSLCTERKELQRRRRNVGEDFKQATGRYRKFEKELEEACETEDFERAERVSESLGTAEKEKNKLLSALREAELDCDSIDSRMQEVLQTLINAEEEGLRLLEQFAKDGHQT</sequence>
<accession>A0A835PHX0</accession>
<feature type="compositionally biased region" description="Polar residues" evidence="2">
    <location>
        <begin position="56"/>
        <end position="73"/>
    </location>
</feature>
<evidence type="ECO:0000256" key="2">
    <source>
        <dbReference type="SAM" id="MobiDB-lite"/>
    </source>
</evidence>
<dbReference type="Proteomes" id="UP000636800">
    <property type="component" value="Unassembled WGS sequence"/>
</dbReference>
<gene>
    <name evidence="3" type="ORF">HPP92_026843</name>
</gene>
<comment type="caution">
    <text evidence="3">The sequence shown here is derived from an EMBL/GenBank/DDBJ whole genome shotgun (WGS) entry which is preliminary data.</text>
</comment>
<dbReference type="OrthoDB" id="9986677at2759"/>
<evidence type="ECO:0000313" key="4">
    <source>
        <dbReference type="Proteomes" id="UP000636800"/>
    </source>
</evidence>
<name>A0A835PHX0_VANPL</name>
<dbReference type="EMBL" id="JADCNL010000098">
    <property type="protein sequence ID" value="KAG0450627.1"/>
    <property type="molecule type" value="Genomic_DNA"/>
</dbReference>
<organism evidence="3 4">
    <name type="scientific">Vanilla planifolia</name>
    <name type="common">Vanilla</name>
    <dbReference type="NCBI Taxonomy" id="51239"/>
    <lineage>
        <taxon>Eukaryota</taxon>
        <taxon>Viridiplantae</taxon>
        <taxon>Streptophyta</taxon>
        <taxon>Embryophyta</taxon>
        <taxon>Tracheophyta</taxon>
        <taxon>Spermatophyta</taxon>
        <taxon>Magnoliopsida</taxon>
        <taxon>Liliopsida</taxon>
        <taxon>Asparagales</taxon>
        <taxon>Orchidaceae</taxon>
        <taxon>Vanilloideae</taxon>
        <taxon>Vanilleae</taxon>
        <taxon>Vanilla</taxon>
    </lineage>
</organism>
<dbReference type="AlphaFoldDB" id="A0A835PHX0"/>
<evidence type="ECO:0000256" key="1">
    <source>
        <dbReference type="SAM" id="Coils"/>
    </source>
</evidence>
<dbReference type="PANTHER" id="PTHR38394:SF1">
    <property type="entry name" value="NEUROFILAMENT LIGHT PROTEIN"/>
    <property type="match status" value="1"/>
</dbReference>
<reference evidence="3 4" key="1">
    <citation type="journal article" date="2020" name="Nat. Food">
        <title>A phased Vanilla planifolia genome enables genetic improvement of flavour and production.</title>
        <authorList>
            <person name="Hasing T."/>
            <person name="Tang H."/>
            <person name="Brym M."/>
            <person name="Khazi F."/>
            <person name="Huang T."/>
            <person name="Chambers A.H."/>
        </authorList>
    </citation>
    <scope>NUCLEOTIDE SEQUENCE [LARGE SCALE GENOMIC DNA]</scope>
    <source>
        <tissue evidence="3">Leaf</tissue>
    </source>
</reference>
<proteinExistence type="predicted"/>
<evidence type="ECO:0000313" key="3">
    <source>
        <dbReference type="EMBL" id="KAG0450627.1"/>
    </source>
</evidence>
<keyword evidence="1" id="KW-0175">Coiled coil</keyword>
<keyword evidence="4" id="KW-1185">Reference proteome</keyword>
<feature type="region of interest" description="Disordered" evidence="2">
    <location>
        <begin position="1"/>
        <end position="122"/>
    </location>
</feature>
<feature type="coiled-coil region" evidence="1">
    <location>
        <begin position="283"/>
        <end position="357"/>
    </location>
</feature>
<dbReference type="PANTHER" id="PTHR38394">
    <property type="entry name" value="NEUROFILAMENT LIGHT PROTEIN"/>
    <property type="match status" value="1"/>
</dbReference>